<feature type="domain" description="MaoC-like" evidence="1">
    <location>
        <begin position="4"/>
        <end position="94"/>
    </location>
</feature>
<gene>
    <name evidence="2" type="ORF">METZ01_LOCUS272482</name>
</gene>
<protein>
    <recommendedName>
        <fullName evidence="1">MaoC-like domain-containing protein</fullName>
    </recommendedName>
</protein>
<accession>A0A382K5R8</accession>
<dbReference type="Gene3D" id="3.10.129.10">
    <property type="entry name" value="Hotdog Thioesterase"/>
    <property type="match status" value="1"/>
</dbReference>
<proteinExistence type="predicted"/>
<dbReference type="EMBL" id="UINC01078495">
    <property type="protein sequence ID" value="SVC19628.1"/>
    <property type="molecule type" value="Genomic_DNA"/>
</dbReference>
<reference evidence="2" key="1">
    <citation type="submission" date="2018-05" db="EMBL/GenBank/DDBJ databases">
        <authorList>
            <person name="Lanie J.A."/>
            <person name="Ng W.-L."/>
            <person name="Kazmierczak K.M."/>
            <person name="Andrzejewski T.M."/>
            <person name="Davidsen T.M."/>
            <person name="Wayne K.J."/>
            <person name="Tettelin H."/>
            <person name="Glass J.I."/>
            <person name="Rusch D."/>
            <person name="Podicherti R."/>
            <person name="Tsui H.-C.T."/>
            <person name="Winkler M.E."/>
        </authorList>
    </citation>
    <scope>NUCLEOTIDE SEQUENCE</scope>
</reference>
<evidence type="ECO:0000313" key="2">
    <source>
        <dbReference type="EMBL" id="SVC19628.1"/>
    </source>
</evidence>
<dbReference type="SUPFAM" id="SSF54637">
    <property type="entry name" value="Thioesterase/thiol ester dehydrase-isomerase"/>
    <property type="match status" value="1"/>
</dbReference>
<organism evidence="2">
    <name type="scientific">marine metagenome</name>
    <dbReference type="NCBI Taxonomy" id="408172"/>
    <lineage>
        <taxon>unclassified sequences</taxon>
        <taxon>metagenomes</taxon>
        <taxon>ecological metagenomes</taxon>
    </lineage>
</organism>
<name>A0A382K5R8_9ZZZZ</name>
<evidence type="ECO:0000259" key="1">
    <source>
        <dbReference type="Pfam" id="PF01575"/>
    </source>
</evidence>
<dbReference type="AlphaFoldDB" id="A0A382K5R8"/>
<dbReference type="Pfam" id="PF01575">
    <property type="entry name" value="MaoC_dehydratas"/>
    <property type="match status" value="1"/>
</dbReference>
<sequence>MKSTTSVKSIQMGAITSRDWAPLHSDQNWATEEGNLPDIIMNNYTINGWISKYLTDLLGPSCRIGSIQFNIKKPICPNQTMVFNGKVTSKEPIDDFRSWVFIEITISVSNEIATSSLVKIAIDESGKGTNSPWTLDPEEWIP</sequence>
<dbReference type="InterPro" id="IPR029069">
    <property type="entry name" value="HotDog_dom_sf"/>
</dbReference>
<dbReference type="InterPro" id="IPR002539">
    <property type="entry name" value="MaoC-like_dom"/>
</dbReference>